<evidence type="ECO:0000256" key="5">
    <source>
        <dbReference type="SAM" id="MobiDB-lite"/>
    </source>
</evidence>
<dbReference type="Pfam" id="PF01053">
    <property type="entry name" value="Cys_Met_Meta_PP"/>
    <property type="match status" value="1"/>
</dbReference>
<dbReference type="FunFam" id="3.40.640.10:FF:000046">
    <property type="entry name" value="Cystathionine gamma-lyase"/>
    <property type="match status" value="1"/>
</dbReference>
<comment type="caution">
    <text evidence="6">The sequence shown here is derived from an EMBL/GenBank/DDBJ whole genome shotgun (WGS) entry which is preliminary data.</text>
</comment>
<dbReference type="GO" id="GO:0003962">
    <property type="term" value="F:cystathionine gamma-synthase activity"/>
    <property type="evidence" value="ECO:0007669"/>
    <property type="project" value="InterPro"/>
</dbReference>
<evidence type="ECO:0000256" key="4">
    <source>
        <dbReference type="RuleBase" id="RU362118"/>
    </source>
</evidence>
<dbReference type="PANTHER" id="PTHR43379:SF1">
    <property type="entry name" value="CYSTATHIONINE GAMMA-SYNTHASE 1, CHLOROPLASTIC-RELATED"/>
    <property type="match status" value="1"/>
</dbReference>
<dbReference type="PROSITE" id="PS00868">
    <property type="entry name" value="CYS_MET_METAB_PP"/>
    <property type="match status" value="1"/>
</dbReference>
<dbReference type="Proteomes" id="UP000178606">
    <property type="component" value="Unassembled WGS sequence"/>
</dbReference>
<organism evidence="6 7">
    <name type="scientific">Handelsmanbacteria sp. (strain RIFCSPLOWO2_12_FULL_64_10)</name>
    <dbReference type="NCBI Taxonomy" id="1817868"/>
    <lineage>
        <taxon>Bacteria</taxon>
        <taxon>Candidatus Handelsmaniibacteriota</taxon>
    </lineage>
</organism>
<proteinExistence type="inferred from homology"/>
<dbReference type="InterPro" id="IPR000277">
    <property type="entry name" value="Cys/Met-Metab_PyrdxlP-dep_enz"/>
</dbReference>
<feature type="modified residue" description="N6-(pyridoxal phosphate)lysine" evidence="3">
    <location>
        <position position="211"/>
    </location>
</feature>
<evidence type="ECO:0000256" key="2">
    <source>
        <dbReference type="ARBA" id="ARBA00022898"/>
    </source>
</evidence>
<gene>
    <name evidence="6" type="ORF">A3F84_02070</name>
</gene>
<comment type="similarity">
    <text evidence="4">Belongs to the trans-sulfuration enzymes family.</text>
</comment>
<keyword evidence="2 3" id="KW-0663">Pyridoxal phosphate</keyword>
<dbReference type="InterPro" id="IPR044639">
    <property type="entry name" value="CGS1/2"/>
</dbReference>
<feature type="compositionally biased region" description="Basic residues" evidence="5">
    <location>
        <begin position="1"/>
        <end position="10"/>
    </location>
</feature>
<feature type="region of interest" description="Disordered" evidence="5">
    <location>
        <begin position="1"/>
        <end position="26"/>
    </location>
</feature>
<dbReference type="Gene3D" id="3.40.640.10">
    <property type="entry name" value="Type I PLP-dependent aspartate aminotransferase-like (Major domain)"/>
    <property type="match status" value="1"/>
</dbReference>
<dbReference type="GO" id="GO:0009086">
    <property type="term" value="P:methionine biosynthetic process"/>
    <property type="evidence" value="ECO:0007669"/>
    <property type="project" value="InterPro"/>
</dbReference>
<dbReference type="InterPro" id="IPR015424">
    <property type="entry name" value="PyrdxlP-dep_Trfase"/>
</dbReference>
<evidence type="ECO:0000256" key="1">
    <source>
        <dbReference type="ARBA" id="ARBA00001933"/>
    </source>
</evidence>
<dbReference type="Gene3D" id="3.90.1150.10">
    <property type="entry name" value="Aspartate Aminotransferase, domain 1"/>
    <property type="match status" value="1"/>
</dbReference>
<protein>
    <submittedName>
        <fullName evidence="6">Cystathionine gamma-synthase</fullName>
    </submittedName>
</protein>
<dbReference type="AlphaFoldDB" id="A0A1F6D790"/>
<dbReference type="PIRSF" id="PIRSF001434">
    <property type="entry name" value="CGS"/>
    <property type="match status" value="1"/>
</dbReference>
<dbReference type="InterPro" id="IPR054542">
    <property type="entry name" value="Cys_met_metab_PP"/>
</dbReference>
<dbReference type="GO" id="GO:0019346">
    <property type="term" value="P:transsulfuration"/>
    <property type="evidence" value="ECO:0007669"/>
    <property type="project" value="InterPro"/>
</dbReference>
<evidence type="ECO:0000256" key="3">
    <source>
        <dbReference type="PIRSR" id="PIRSR001434-2"/>
    </source>
</evidence>
<evidence type="ECO:0000313" key="7">
    <source>
        <dbReference type="Proteomes" id="UP000178606"/>
    </source>
</evidence>
<dbReference type="InterPro" id="IPR015421">
    <property type="entry name" value="PyrdxlP-dep_Trfase_major"/>
</dbReference>
<dbReference type="PANTHER" id="PTHR43379">
    <property type="entry name" value="CYSTATHIONINE GAMMA-SYNTHASE"/>
    <property type="match status" value="1"/>
</dbReference>
<dbReference type="SUPFAM" id="SSF53383">
    <property type="entry name" value="PLP-dependent transferases"/>
    <property type="match status" value="1"/>
</dbReference>
<dbReference type="GO" id="GO:0030170">
    <property type="term" value="F:pyridoxal phosphate binding"/>
    <property type="evidence" value="ECO:0007669"/>
    <property type="project" value="InterPro"/>
</dbReference>
<dbReference type="FunFam" id="3.90.1150.10:FF:000033">
    <property type="entry name" value="Cystathionine gamma-synthase"/>
    <property type="match status" value="1"/>
</dbReference>
<comment type="cofactor">
    <cofactor evidence="1 4">
        <name>pyridoxal 5'-phosphate</name>
        <dbReference type="ChEBI" id="CHEBI:597326"/>
    </cofactor>
</comment>
<reference evidence="6 7" key="1">
    <citation type="journal article" date="2016" name="Nat. Commun.">
        <title>Thousands of microbial genomes shed light on interconnected biogeochemical processes in an aquifer system.</title>
        <authorList>
            <person name="Anantharaman K."/>
            <person name="Brown C.T."/>
            <person name="Hug L.A."/>
            <person name="Sharon I."/>
            <person name="Castelle C.J."/>
            <person name="Probst A.J."/>
            <person name="Thomas B.C."/>
            <person name="Singh A."/>
            <person name="Wilkins M.J."/>
            <person name="Karaoz U."/>
            <person name="Brodie E.L."/>
            <person name="Williams K.H."/>
            <person name="Hubbard S.S."/>
            <person name="Banfield J.F."/>
        </authorList>
    </citation>
    <scope>NUCLEOTIDE SEQUENCE [LARGE SCALE GENOMIC DNA]</scope>
    <source>
        <strain evidence="7">RIFCSPLOWO2_12_FULL_64_10</strain>
    </source>
</reference>
<accession>A0A1F6D790</accession>
<evidence type="ECO:0000313" key="6">
    <source>
        <dbReference type="EMBL" id="OGG57190.1"/>
    </source>
</evidence>
<dbReference type="InterPro" id="IPR015422">
    <property type="entry name" value="PyrdxlP-dep_Trfase_small"/>
</dbReference>
<name>A0A1F6D790_HANXR</name>
<dbReference type="CDD" id="cd00614">
    <property type="entry name" value="CGS_like"/>
    <property type="match status" value="1"/>
</dbReference>
<sequence>MSDRSQKKRLSTAAVHGGEERIKPGHSLTTPIIQTSTYAFRDSAEVDDFISGRAQRIDYGRYGNPTQRAAELKLAGLEGAEDGLLFASGMNAVTTTLLAVLSQGQHAVILDDCYRKTRQFGEKVLKRFGIEVTFVPPGDYEAIEGVIRPNTRVLVTESPTNPHLNVLDLPRLVAIARPRRVKVVIDSTFATPYNQRPLEFGVDLVLHSATKYLGGHNDIMAGAVLGPAGLISAIKDFRGIMGGTIDPHCAYLLIRGLKTFPLRMARQNGTAQRMAEFLEGHPKVRRVYYPGLRSHPHYAVAREQMAGFGGVVSFDVDGDLAQTLRFIDSLRVPYIGPSLGGVESMVSHPATISYYELSREERLEVGIRDELVRYAVGVEDPEDLIEDLEQALGKI</sequence>
<dbReference type="EMBL" id="MFKF01000011">
    <property type="protein sequence ID" value="OGG57190.1"/>
    <property type="molecule type" value="Genomic_DNA"/>
</dbReference>